<feature type="transmembrane region" description="Helical" evidence="18">
    <location>
        <begin position="625"/>
        <end position="644"/>
    </location>
</feature>
<evidence type="ECO:0000256" key="17">
    <source>
        <dbReference type="ARBA" id="ARBA00047804"/>
    </source>
</evidence>
<feature type="region of interest" description="Disordered" evidence="19">
    <location>
        <begin position="300"/>
        <end position="351"/>
    </location>
</feature>
<keyword evidence="7 18" id="KW-0732">Signal</keyword>
<dbReference type="InterPro" id="IPR035671">
    <property type="entry name" value="DsbD_gamma"/>
</dbReference>
<feature type="compositionally biased region" description="Polar residues" evidence="19">
    <location>
        <begin position="338"/>
        <end position="351"/>
    </location>
</feature>
<feature type="region of interest" description="Disordered" evidence="19">
    <location>
        <begin position="156"/>
        <end position="188"/>
    </location>
</feature>
<dbReference type="Gene3D" id="2.60.40.1250">
    <property type="entry name" value="Thiol:disulfide interchange protein DsbD, N-terminal domain"/>
    <property type="match status" value="2"/>
</dbReference>
<evidence type="ECO:0000256" key="3">
    <source>
        <dbReference type="ARBA" id="ARBA00022448"/>
    </source>
</evidence>
<feature type="compositionally biased region" description="Low complexity" evidence="19">
    <location>
        <begin position="156"/>
        <end position="167"/>
    </location>
</feature>
<dbReference type="Pfam" id="PF13899">
    <property type="entry name" value="Thioredoxin_7"/>
    <property type="match status" value="1"/>
</dbReference>
<evidence type="ECO:0000256" key="8">
    <source>
        <dbReference type="ARBA" id="ARBA00022748"/>
    </source>
</evidence>
<organism evidence="21 22">
    <name type="scientific">Guyparkeria halophila</name>
    <dbReference type="NCBI Taxonomy" id="47960"/>
    <lineage>
        <taxon>Bacteria</taxon>
        <taxon>Pseudomonadati</taxon>
        <taxon>Pseudomonadota</taxon>
        <taxon>Gammaproteobacteria</taxon>
        <taxon>Chromatiales</taxon>
        <taxon>Thioalkalibacteraceae</taxon>
        <taxon>Guyparkeria</taxon>
    </lineage>
</organism>
<keyword evidence="6 18" id="KW-0812">Transmembrane</keyword>
<dbReference type="SUPFAM" id="SSF52833">
    <property type="entry name" value="Thioredoxin-like"/>
    <property type="match status" value="1"/>
</dbReference>
<evidence type="ECO:0000256" key="11">
    <source>
        <dbReference type="ARBA" id="ARBA00023002"/>
    </source>
</evidence>
<dbReference type="CDD" id="cd02953">
    <property type="entry name" value="DsbDgamma"/>
    <property type="match status" value="1"/>
</dbReference>
<comment type="catalytic activity">
    <reaction evidence="17 18">
        <text>[protein]-dithiol + NADP(+) = [protein]-disulfide + NADPH + H(+)</text>
        <dbReference type="Rhea" id="RHEA:18753"/>
        <dbReference type="Rhea" id="RHEA-COMP:10593"/>
        <dbReference type="Rhea" id="RHEA-COMP:10594"/>
        <dbReference type="ChEBI" id="CHEBI:15378"/>
        <dbReference type="ChEBI" id="CHEBI:29950"/>
        <dbReference type="ChEBI" id="CHEBI:50058"/>
        <dbReference type="ChEBI" id="CHEBI:57783"/>
        <dbReference type="ChEBI" id="CHEBI:58349"/>
        <dbReference type="EC" id="1.8.1.8"/>
    </reaction>
</comment>
<evidence type="ECO:0000256" key="5">
    <source>
        <dbReference type="ARBA" id="ARBA00022519"/>
    </source>
</evidence>
<feature type="transmembrane region" description="Helical" evidence="18">
    <location>
        <begin position="564"/>
        <end position="581"/>
    </location>
</feature>
<dbReference type="InterPro" id="IPR022910">
    <property type="entry name" value="Thiol_diS_interchange_DbsD"/>
</dbReference>
<feature type="transmembrane region" description="Helical" evidence="18">
    <location>
        <begin position="526"/>
        <end position="552"/>
    </location>
</feature>
<dbReference type="HAMAP" id="MF_00399">
    <property type="entry name" value="DbsD"/>
    <property type="match status" value="1"/>
</dbReference>
<feature type="signal peptide" evidence="18">
    <location>
        <begin position="1"/>
        <end position="25"/>
    </location>
</feature>
<dbReference type="EMBL" id="CP140153">
    <property type="protein sequence ID" value="WQH16989.1"/>
    <property type="molecule type" value="Genomic_DNA"/>
</dbReference>
<evidence type="ECO:0000256" key="14">
    <source>
        <dbReference type="ARBA" id="ARBA00023157"/>
    </source>
</evidence>
<keyword evidence="15 18" id="KW-0676">Redox-active center</keyword>
<feature type="transmembrane region" description="Helical" evidence="18">
    <location>
        <begin position="587"/>
        <end position="605"/>
    </location>
</feature>
<dbReference type="GO" id="GO:0047134">
    <property type="term" value="F:protein-disulfide reductase [NAD(P)H] activity"/>
    <property type="evidence" value="ECO:0007669"/>
    <property type="project" value="UniProtKB-EC"/>
</dbReference>
<evidence type="ECO:0000256" key="13">
    <source>
        <dbReference type="ARBA" id="ARBA00023136"/>
    </source>
</evidence>
<dbReference type="SUPFAM" id="SSF74863">
    <property type="entry name" value="Thiol:disulfide interchange protein DsbD, N-terminal domain (DsbD-alpha)"/>
    <property type="match status" value="2"/>
</dbReference>
<dbReference type="Pfam" id="PF11412">
    <property type="entry name" value="DsbD_N"/>
    <property type="match status" value="2"/>
</dbReference>
<evidence type="ECO:0000256" key="12">
    <source>
        <dbReference type="ARBA" id="ARBA00023027"/>
    </source>
</evidence>
<protein>
    <recommendedName>
        <fullName evidence="18">Thiol:disulfide interchange protein DsbD</fullName>
        <ecNumber evidence="18">1.8.1.8</ecNumber>
    </recommendedName>
    <alternativeName>
        <fullName evidence="18">Protein-disulfide reductase</fullName>
        <shortName evidence="18">Disulfide reductase</shortName>
    </alternativeName>
</protein>
<feature type="chain" id="PRO_5044909914" description="Thiol:disulfide interchange protein DsbD" evidence="18">
    <location>
        <begin position="26"/>
        <end position="787"/>
    </location>
</feature>
<feature type="disulfide bond" description="Redox-active" evidence="18">
    <location>
        <begin position="701"/>
        <end position="704"/>
    </location>
</feature>
<evidence type="ECO:0000256" key="2">
    <source>
        <dbReference type="ARBA" id="ARBA00007241"/>
    </source>
</evidence>
<name>A0ABZ0YZN5_9GAMM</name>
<dbReference type="Gene3D" id="3.40.30.10">
    <property type="entry name" value="Glutaredoxin"/>
    <property type="match status" value="1"/>
</dbReference>
<keyword evidence="3 18" id="KW-0813">Transport</keyword>
<evidence type="ECO:0000256" key="1">
    <source>
        <dbReference type="ARBA" id="ARBA00004429"/>
    </source>
</evidence>
<gene>
    <name evidence="18 21" type="primary">dsbD</name>
    <name evidence="21" type="ORF">SR882_03540</name>
</gene>
<reference evidence="21 22" key="1">
    <citation type="submission" date="2023-11" db="EMBL/GenBank/DDBJ databases">
        <title>MicrobeMod: A computational toolkit for identifying prokaryotic methylation and restriction-modification with nanopore sequencing.</title>
        <authorList>
            <person name="Crits-Christoph A."/>
            <person name="Kang S.C."/>
            <person name="Lee H."/>
            <person name="Ostrov N."/>
        </authorList>
    </citation>
    <scope>NUCLEOTIDE SEQUENCE [LARGE SCALE GENOMIC DNA]</scope>
    <source>
        <strain evidence="21 22">ATCC 49870</strain>
    </source>
</reference>
<dbReference type="Pfam" id="PF02683">
    <property type="entry name" value="DsbD_TM"/>
    <property type="match status" value="1"/>
</dbReference>
<keyword evidence="8 18" id="KW-0201">Cytochrome c-type biogenesis</keyword>
<evidence type="ECO:0000313" key="22">
    <source>
        <dbReference type="Proteomes" id="UP001327459"/>
    </source>
</evidence>
<sequence length="787" mass="84004" precursor="true">MRSNHSLTAPWVRIAAFLLVTVALAWQTAASAQPELLGPEEAFGVEVSHDDGELRLDFRVVEGYHLYQDKLKIRGGDSVELGEPQLPEAVIEDDPVFGETPVYKDDFTARVPVESAPGGEARITVEYQGCSDIHGVCYPPETHELSVDLPPIDASASADAASDASGADSRDGGISLGGFGSSNEPMDPEEAFVPEVIVDDGSVFVRFDIAPEYYLYRDRTKAAVAGDASIRATHIGEGERKDDPNFGTVWVFHDQLETELSIDADAPYTLVIGYQGCADMGLCYPPMEKAWRIDPAAGDAERLDEVPGDAGELTPLEDMPSLGQNRGDDRGEAPAGSGPSTDTATEAAAQTGSETDMITQRLIDGSPWAIILGFLIFGLLLAFTPCVFPMIPILSGIIAGQGEHITTRKAFVLSVVYVLAMAVTYTVAGVLAGLFGANLQAAFQNPWILSVFAAIFVALALSMFGFFELQLPSSIQSRIMQVQNRQQGGTLTGVAVMGFLSALIVGPCMAPPLAGALIYIGQTGDAVIGGLALFALSIGMGLPLILVGTLGGKYMPKAGGWMDAVKAVFGVVLLGLAIWMLERFLSPAITQLMWAVLLIASAVYMGATESLRDTASGWLRLWKSLGLVLLLWGALMLIGVAAGAKGTPFAPLTGLSLGGGGGQIAELEFRQVNDEQELDQALEQARAAGQPVMLDFYADWCISCKEMEHNTFSDPRVIEALSGFLVLQADVTANNADHKALLKRFDLYGPPGIIFWDASGERVRQHWVVGYQPPDEFLGHVTAVSNR</sequence>
<feature type="transmembrane region" description="Helical" evidence="18">
    <location>
        <begin position="447"/>
        <end position="469"/>
    </location>
</feature>
<evidence type="ECO:0000256" key="7">
    <source>
        <dbReference type="ARBA" id="ARBA00022729"/>
    </source>
</evidence>
<dbReference type="PROSITE" id="PS51352">
    <property type="entry name" value="THIOREDOXIN_2"/>
    <property type="match status" value="1"/>
</dbReference>
<comment type="catalytic activity">
    <reaction evidence="16 18">
        <text>[protein]-dithiol + NAD(+) = [protein]-disulfide + NADH + H(+)</text>
        <dbReference type="Rhea" id="RHEA:18749"/>
        <dbReference type="Rhea" id="RHEA-COMP:10593"/>
        <dbReference type="Rhea" id="RHEA-COMP:10594"/>
        <dbReference type="ChEBI" id="CHEBI:15378"/>
        <dbReference type="ChEBI" id="CHEBI:29950"/>
        <dbReference type="ChEBI" id="CHEBI:50058"/>
        <dbReference type="ChEBI" id="CHEBI:57540"/>
        <dbReference type="ChEBI" id="CHEBI:57945"/>
        <dbReference type="EC" id="1.8.1.8"/>
    </reaction>
</comment>
<evidence type="ECO:0000259" key="20">
    <source>
        <dbReference type="PROSITE" id="PS51352"/>
    </source>
</evidence>
<dbReference type="EC" id="1.8.1.8" evidence="18"/>
<comment type="function">
    <text evidence="18">Required to facilitate the formation of correct disulfide bonds in some periplasmic proteins and for the assembly of the periplasmic c-type cytochromes. Acts by transferring electrons from cytoplasmic thioredoxin to the periplasm. This transfer involves a cascade of disulfide bond formation and reduction steps.</text>
</comment>
<keyword evidence="13 18" id="KW-0472">Membrane</keyword>
<evidence type="ECO:0000256" key="19">
    <source>
        <dbReference type="SAM" id="MobiDB-lite"/>
    </source>
</evidence>
<keyword evidence="11 18" id="KW-0560">Oxidoreductase</keyword>
<evidence type="ECO:0000313" key="21">
    <source>
        <dbReference type="EMBL" id="WQH16989.1"/>
    </source>
</evidence>
<dbReference type="Proteomes" id="UP001327459">
    <property type="component" value="Chromosome"/>
</dbReference>
<dbReference type="InterPro" id="IPR036249">
    <property type="entry name" value="Thioredoxin-like_sf"/>
</dbReference>
<dbReference type="InterPro" id="IPR028250">
    <property type="entry name" value="DsbDN"/>
</dbReference>
<evidence type="ECO:0000256" key="15">
    <source>
        <dbReference type="ARBA" id="ARBA00023284"/>
    </source>
</evidence>
<evidence type="ECO:0000256" key="9">
    <source>
        <dbReference type="ARBA" id="ARBA00022982"/>
    </source>
</evidence>
<keyword evidence="9 18" id="KW-0249">Electron transport</keyword>
<dbReference type="InterPro" id="IPR013766">
    <property type="entry name" value="Thioredoxin_domain"/>
</dbReference>
<evidence type="ECO:0000256" key="16">
    <source>
        <dbReference type="ARBA" id="ARBA00047388"/>
    </source>
</evidence>
<evidence type="ECO:0000256" key="18">
    <source>
        <dbReference type="HAMAP-Rule" id="MF_00399"/>
    </source>
</evidence>
<evidence type="ECO:0000256" key="4">
    <source>
        <dbReference type="ARBA" id="ARBA00022475"/>
    </source>
</evidence>
<feature type="transmembrane region" description="Helical" evidence="18">
    <location>
        <begin position="490"/>
        <end position="520"/>
    </location>
</feature>
<evidence type="ECO:0000256" key="10">
    <source>
        <dbReference type="ARBA" id="ARBA00022989"/>
    </source>
</evidence>
<keyword evidence="22" id="KW-1185">Reference proteome</keyword>
<evidence type="ECO:0000256" key="6">
    <source>
        <dbReference type="ARBA" id="ARBA00022692"/>
    </source>
</evidence>
<keyword evidence="14 18" id="KW-1015">Disulfide bond</keyword>
<proteinExistence type="inferred from homology"/>
<dbReference type="InterPro" id="IPR036929">
    <property type="entry name" value="DsbDN_sf"/>
</dbReference>
<dbReference type="PANTHER" id="PTHR32234">
    <property type="entry name" value="THIOL:DISULFIDE INTERCHANGE PROTEIN DSBD"/>
    <property type="match status" value="1"/>
</dbReference>
<feature type="transmembrane region" description="Helical" evidence="18">
    <location>
        <begin position="368"/>
        <end position="398"/>
    </location>
</feature>
<accession>A0ABZ0YZN5</accession>
<feature type="disulfide bond" description="Redox-active" evidence="18">
    <location>
        <begin position="277"/>
        <end position="283"/>
    </location>
</feature>
<dbReference type="PANTHER" id="PTHR32234:SF0">
    <property type="entry name" value="THIOL:DISULFIDE INTERCHANGE PROTEIN DSBD"/>
    <property type="match status" value="1"/>
</dbReference>
<dbReference type="InterPro" id="IPR003834">
    <property type="entry name" value="Cyt_c_assmbl_TM_dom"/>
</dbReference>
<keyword evidence="10 18" id="KW-1133">Transmembrane helix</keyword>
<dbReference type="RefSeq" id="WP_322521973.1">
    <property type="nucleotide sequence ID" value="NZ_CP140153.1"/>
</dbReference>
<comment type="similarity">
    <text evidence="2 18">Belongs to the thioredoxin family. DsbD subfamily.</text>
</comment>
<keyword evidence="12 18" id="KW-0520">NAD</keyword>
<dbReference type="NCBIfam" id="NF001419">
    <property type="entry name" value="PRK00293.1"/>
    <property type="match status" value="1"/>
</dbReference>
<keyword evidence="5 18" id="KW-0997">Cell inner membrane</keyword>
<comment type="subcellular location">
    <subcellularLocation>
        <location evidence="1 18">Cell inner membrane</location>
        <topology evidence="1 18">Multi-pass membrane protein</topology>
    </subcellularLocation>
</comment>
<keyword evidence="4 18" id="KW-1003">Cell membrane</keyword>
<feature type="transmembrane region" description="Helical" evidence="18">
    <location>
        <begin position="410"/>
        <end position="435"/>
    </location>
</feature>
<feature type="disulfide bond" description="Redox-active" evidence="18">
    <location>
        <begin position="386"/>
        <end position="508"/>
    </location>
</feature>
<feature type="domain" description="Thioredoxin" evidence="20">
    <location>
        <begin position="643"/>
        <end position="786"/>
    </location>
</feature>